<sequence length="68" mass="7614">TKLTCYVAKLALFYLAFVGGGGRELDSSVFIPTTSVVGMFIVHRGLYLWVWMFKGIRFVLTTSSSMSR</sequence>
<reference evidence="2" key="1">
    <citation type="submission" date="2020-11" db="EMBL/GenBank/DDBJ databases">
        <authorList>
            <consortium name="DOE Joint Genome Institute"/>
            <person name="Ahrendt S."/>
            <person name="Riley R."/>
            <person name="Andreopoulos W."/>
            <person name="Labutti K."/>
            <person name="Pangilinan J."/>
            <person name="Ruiz-Duenas F.J."/>
            <person name="Barrasa J.M."/>
            <person name="Sanchez-Garcia M."/>
            <person name="Camarero S."/>
            <person name="Miyauchi S."/>
            <person name="Serrano A."/>
            <person name="Linde D."/>
            <person name="Babiker R."/>
            <person name="Drula E."/>
            <person name="Ayuso-Fernandez I."/>
            <person name="Pacheco R."/>
            <person name="Padilla G."/>
            <person name="Ferreira P."/>
            <person name="Barriuso J."/>
            <person name="Kellner H."/>
            <person name="Castanera R."/>
            <person name="Alfaro M."/>
            <person name="Ramirez L."/>
            <person name="Pisabarro A.G."/>
            <person name="Kuo A."/>
            <person name="Tritt A."/>
            <person name="Lipzen A."/>
            <person name="He G."/>
            <person name="Yan M."/>
            <person name="Ng V."/>
            <person name="Cullen D."/>
            <person name="Martin F."/>
            <person name="Rosso M.-N."/>
            <person name="Henrissat B."/>
            <person name="Hibbett D."/>
            <person name="Martinez A.T."/>
            <person name="Grigoriev I.V."/>
        </authorList>
    </citation>
    <scope>NUCLEOTIDE SEQUENCE</scope>
    <source>
        <strain evidence="2">CBS 506.95</strain>
    </source>
</reference>
<keyword evidence="3" id="KW-1185">Reference proteome</keyword>
<keyword evidence="1" id="KW-0812">Transmembrane</keyword>
<evidence type="ECO:0000256" key="1">
    <source>
        <dbReference type="SAM" id="Phobius"/>
    </source>
</evidence>
<organism evidence="2 3">
    <name type="scientific">Crepidotus variabilis</name>
    <dbReference type="NCBI Taxonomy" id="179855"/>
    <lineage>
        <taxon>Eukaryota</taxon>
        <taxon>Fungi</taxon>
        <taxon>Dikarya</taxon>
        <taxon>Basidiomycota</taxon>
        <taxon>Agaricomycotina</taxon>
        <taxon>Agaricomycetes</taxon>
        <taxon>Agaricomycetidae</taxon>
        <taxon>Agaricales</taxon>
        <taxon>Agaricineae</taxon>
        <taxon>Crepidotaceae</taxon>
        <taxon>Crepidotus</taxon>
    </lineage>
</organism>
<keyword evidence="1" id="KW-0472">Membrane</keyword>
<gene>
    <name evidence="2" type="ORF">CPB83DRAFT_855034</name>
</gene>
<feature type="transmembrane region" description="Helical" evidence="1">
    <location>
        <begin position="29"/>
        <end position="50"/>
    </location>
</feature>
<evidence type="ECO:0000313" key="3">
    <source>
        <dbReference type="Proteomes" id="UP000807306"/>
    </source>
</evidence>
<evidence type="ECO:0000313" key="2">
    <source>
        <dbReference type="EMBL" id="KAF9528176.1"/>
    </source>
</evidence>
<feature type="non-terminal residue" evidence="2">
    <location>
        <position position="1"/>
    </location>
</feature>
<accession>A0A9P6EER3</accession>
<keyword evidence="1" id="KW-1133">Transmembrane helix</keyword>
<dbReference type="AlphaFoldDB" id="A0A9P6EER3"/>
<dbReference type="Proteomes" id="UP000807306">
    <property type="component" value="Unassembled WGS sequence"/>
</dbReference>
<proteinExistence type="predicted"/>
<dbReference type="EMBL" id="MU157855">
    <property type="protein sequence ID" value="KAF9528176.1"/>
    <property type="molecule type" value="Genomic_DNA"/>
</dbReference>
<protein>
    <submittedName>
        <fullName evidence="2">Uncharacterized protein</fullName>
    </submittedName>
</protein>
<comment type="caution">
    <text evidence="2">The sequence shown here is derived from an EMBL/GenBank/DDBJ whole genome shotgun (WGS) entry which is preliminary data.</text>
</comment>
<name>A0A9P6EER3_9AGAR</name>